<feature type="region of interest" description="Disordered" evidence="1">
    <location>
        <begin position="1"/>
        <end position="160"/>
    </location>
</feature>
<dbReference type="Proteomes" id="UP000218231">
    <property type="component" value="Unassembled WGS sequence"/>
</dbReference>
<gene>
    <name evidence="2" type="ORF">WR25_21207</name>
</gene>
<proteinExistence type="predicted"/>
<dbReference type="EMBL" id="LIAE01007537">
    <property type="protein sequence ID" value="PAV78676.1"/>
    <property type="molecule type" value="Genomic_DNA"/>
</dbReference>
<protein>
    <submittedName>
        <fullName evidence="2">Uncharacterized protein</fullName>
    </submittedName>
</protein>
<comment type="caution">
    <text evidence="2">The sequence shown here is derived from an EMBL/GenBank/DDBJ whole genome shotgun (WGS) entry which is preliminary data.</text>
</comment>
<reference evidence="2 3" key="1">
    <citation type="journal article" date="2017" name="Curr. Biol.">
        <title>Genome architecture and evolution of a unichromosomal asexual nematode.</title>
        <authorList>
            <person name="Fradin H."/>
            <person name="Zegar C."/>
            <person name="Gutwein M."/>
            <person name="Lucas J."/>
            <person name="Kovtun M."/>
            <person name="Corcoran D."/>
            <person name="Baugh L.R."/>
            <person name="Kiontke K."/>
            <person name="Gunsalus K."/>
            <person name="Fitch D.H."/>
            <person name="Piano F."/>
        </authorList>
    </citation>
    <scope>NUCLEOTIDE SEQUENCE [LARGE SCALE GENOMIC DNA]</scope>
    <source>
        <strain evidence="2">PF1309</strain>
    </source>
</reference>
<feature type="compositionally biased region" description="Polar residues" evidence="1">
    <location>
        <begin position="27"/>
        <end position="37"/>
    </location>
</feature>
<evidence type="ECO:0000313" key="2">
    <source>
        <dbReference type="EMBL" id="PAV78676.1"/>
    </source>
</evidence>
<keyword evidence="3" id="KW-1185">Reference proteome</keyword>
<accession>A0A2A2KXF2</accession>
<name>A0A2A2KXF2_9BILA</name>
<evidence type="ECO:0000256" key="1">
    <source>
        <dbReference type="SAM" id="MobiDB-lite"/>
    </source>
</evidence>
<evidence type="ECO:0000313" key="3">
    <source>
        <dbReference type="Proteomes" id="UP000218231"/>
    </source>
</evidence>
<organism evidence="2 3">
    <name type="scientific">Diploscapter pachys</name>
    <dbReference type="NCBI Taxonomy" id="2018661"/>
    <lineage>
        <taxon>Eukaryota</taxon>
        <taxon>Metazoa</taxon>
        <taxon>Ecdysozoa</taxon>
        <taxon>Nematoda</taxon>
        <taxon>Chromadorea</taxon>
        <taxon>Rhabditida</taxon>
        <taxon>Rhabditina</taxon>
        <taxon>Rhabditomorpha</taxon>
        <taxon>Rhabditoidea</taxon>
        <taxon>Rhabditidae</taxon>
        <taxon>Diploscapter</taxon>
    </lineage>
</organism>
<feature type="compositionally biased region" description="Basic and acidic residues" evidence="1">
    <location>
        <begin position="16"/>
        <end position="25"/>
    </location>
</feature>
<dbReference type="AlphaFoldDB" id="A0A2A2KXF2"/>
<sequence length="203" mass="20510">MPVCKIRKTTPTLQNPHKEPGRMDPRQNYSPYQNQGHQGPHPNSGIGHGTEPGHQPHPGPCQHGNQSIGHGAAPMGGGQHRGNCPSGPHQHGKIGEGAGPGHHGNCPSGPHQHQHIGGGAGPNPNVSGPQYSAYGGGPAPPQPQPNYGGMGQGAGPNVIMPHQEIPQVPIGGGGIGHGAAPNSNQYNAYGQGGHGIGGGARPY</sequence>